<keyword evidence="8" id="KW-1185">Reference proteome</keyword>
<feature type="transmembrane region" description="Helical" evidence="5">
    <location>
        <begin position="202"/>
        <end position="221"/>
    </location>
</feature>
<feature type="transmembrane region" description="Helical" evidence="5">
    <location>
        <begin position="233"/>
        <end position="266"/>
    </location>
</feature>
<protein>
    <recommendedName>
        <fullName evidence="6">O-antigen ligase-related domain-containing protein</fullName>
    </recommendedName>
</protein>
<feature type="transmembrane region" description="Helical" evidence="5">
    <location>
        <begin position="432"/>
        <end position="450"/>
    </location>
</feature>
<gene>
    <name evidence="7" type="ORF">NS334_10875</name>
</gene>
<dbReference type="PANTHER" id="PTHR37422:SF23">
    <property type="entry name" value="TEICHURONIC ACID BIOSYNTHESIS PROTEIN TUAE"/>
    <property type="match status" value="1"/>
</dbReference>
<proteinExistence type="predicted"/>
<organism evidence="7 8">
    <name type="scientific">Sphingomonas endophytica</name>
    <dbReference type="NCBI Taxonomy" id="869719"/>
    <lineage>
        <taxon>Bacteria</taxon>
        <taxon>Pseudomonadati</taxon>
        <taxon>Pseudomonadota</taxon>
        <taxon>Alphaproteobacteria</taxon>
        <taxon>Sphingomonadales</taxon>
        <taxon>Sphingomonadaceae</taxon>
        <taxon>Sphingomonas</taxon>
    </lineage>
</organism>
<keyword evidence="2 5" id="KW-0812">Transmembrane</keyword>
<dbReference type="Pfam" id="PF04932">
    <property type="entry name" value="Wzy_C"/>
    <property type="match status" value="1"/>
</dbReference>
<feature type="transmembrane region" description="Helical" evidence="5">
    <location>
        <begin position="374"/>
        <end position="395"/>
    </location>
</feature>
<sequence>MHASRRSSPFSGIGPCLLLLSVLLATLWLAGGASRADALGQVVVRTVAWIVLVVAILFVDRPRPGAGTPALVRPVAILLAVIVALPLIQLVPLPPAIWQALPGRAMLAEAAAASGQAQPWRAMSIVPGATVNAASSLIVPVVVLLLLAAMTDEERAWLPGIVLGMIGASTAVGLLQFSGAGFNNPFINETVGQVGGTFANRNHFALFLALGCLIAPCWAVLDGRSPRWRGPVALGLVLLLVLVILATGSRAGIILGAAGLAIGLFLSRKGIRRTLRRYPRWVYPALLAGIVAVVAILVLVSVMADRAVSIDRFLSDQGQDMRSRGLPTVLAMIGAYFPAGSGLGSFDPIFRIHEPFALLKPTYFNHAHNDFLEIILDAGIPGLAVLLAAIGWWGMASVRAWRAAGSAMLPCAGSAMILLVLLSSAIDYPVRTPLMMAVVTIAAVWLAGACRSSALPATGQHL</sequence>
<feature type="transmembrane region" description="Helical" evidence="5">
    <location>
        <begin position="407"/>
        <end position="426"/>
    </location>
</feature>
<evidence type="ECO:0000256" key="5">
    <source>
        <dbReference type="SAM" id="Phobius"/>
    </source>
</evidence>
<dbReference type="GO" id="GO:0016020">
    <property type="term" value="C:membrane"/>
    <property type="evidence" value="ECO:0007669"/>
    <property type="project" value="UniProtKB-SubCell"/>
</dbReference>
<evidence type="ECO:0000256" key="4">
    <source>
        <dbReference type="ARBA" id="ARBA00023136"/>
    </source>
</evidence>
<feature type="transmembrane region" description="Helical" evidence="5">
    <location>
        <begin position="281"/>
        <end position="304"/>
    </location>
</feature>
<evidence type="ECO:0000256" key="2">
    <source>
        <dbReference type="ARBA" id="ARBA00022692"/>
    </source>
</evidence>
<keyword evidence="3 5" id="KW-1133">Transmembrane helix</keyword>
<comment type="subcellular location">
    <subcellularLocation>
        <location evidence="1">Membrane</location>
        <topology evidence="1">Multi-pass membrane protein</topology>
    </subcellularLocation>
</comment>
<dbReference type="InterPro" id="IPR007016">
    <property type="entry name" value="O-antigen_ligase-rel_domated"/>
</dbReference>
<name>A0A147I108_9SPHN</name>
<evidence type="ECO:0000313" key="7">
    <source>
        <dbReference type="EMBL" id="KTT71182.1"/>
    </source>
</evidence>
<feature type="domain" description="O-antigen ligase-related" evidence="6">
    <location>
        <begin position="236"/>
        <end position="387"/>
    </location>
</feature>
<dbReference type="RefSeq" id="WP_058755980.1">
    <property type="nucleotide sequence ID" value="NZ_LDTB01000043.1"/>
</dbReference>
<reference evidence="7 8" key="1">
    <citation type="journal article" date="2016" name="Front. Microbiol.">
        <title>Genomic Resource of Rice Seed Associated Bacteria.</title>
        <authorList>
            <person name="Midha S."/>
            <person name="Bansal K."/>
            <person name="Sharma S."/>
            <person name="Kumar N."/>
            <person name="Patil P.P."/>
            <person name="Chaudhry V."/>
            <person name="Patil P.B."/>
        </authorList>
    </citation>
    <scope>NUCLEOTIDE SEQUENCE [LARGE SCALE GENOMIC DNA]</scope>
    <source>
        <strain evidence="7 8">NS334</strain>
    </source>
</reference>
<accession>A0A147I108</accession>
<evidence type="ECO:0000256" key="1">
    <source>
        <dbReference type="ARBA" id="ARBA00004141"/>
    </source>
</evidence>
<dbReference type="PANTHER" id="PTHR37422">
    <property type="entry name" value="TEICHURONIC ACID BIOSYNTHESIS PROTEIN TUAE"/>
    <property type="match status" value="1"/>
</dbReference>
<comment type="caution">
    <text evidence="7">The sequence shown here is derived from an EMBL/GenBank/DDBJ whole genome shotgun (WGS) entry which is preliminary data.</text>
</comment>
<dbReference type="Proteomes" id="UP000074310">
    <property type="component" value="Unassembled WGS sequence"/>
</dbReference>
<evidence type="ECO:0000313" key="8">
    <source>
        <dbReference type="Proteomes" id="UP000074310"/>
    </source>
</evidence>
<dbReference type="AlphaFoldDB" id="A0A147I108"/>
<feature type="transmembrane region" description="Helical" evidence="5">
    <location>
        <begin position="71"/>
        <end position="91"/>
    </location>
</feature>
<evidence type="ECO:0000256" key="3">
    <source>
        <dbReference type="ARBA" id="ARBA00022989"/>
    </source>
</evidence>
<feature type="transmembrane region" description="Helical" evidence="5">
    <location>
        <begin position="42"/>
        <end position="59"/>
    </location>
</feature>
<feature type="transmembrane region" description="Helical" evidence="5">
    <location>
        <begin position="129"/>
        <end position="149"/>
    </location>
</feature>
<keyword evidence="4 5" id="KW-0472">Membrane</keyword>
<dbReference type="EMBL" id="LDTB01000043">
    <property type="protein sequence ID" value="KTT71182.1"/>
    <property type="molecule type" value="Genomic_DNA"/>
</dbReference>
<evidence type="ECO:0000259" key="6">
    <source>
        <dbReference type="Pfam" id="PF04932"/>
    </source>
</evidence>
<dbReference type="InterPro" id="IPR051533">
    <property type="entry name" value="WaaL-like"/>
</dbReference>
<dbReference type="PATRIC" id="fig|869719.3.peg.2116"/>
<feature type="transmembrane region" description="Helical" evidence="5">
    <location>
        <begin position="161"/>
        <end position="182"/>
    </location>
</feature>